<dbReference type="Proteomes" id="UP000717696">
    <property type="component" value="Unassembled WGS sequence"/>
</dbReference>
<sequence>MMRFAILLIIKTSCLAGYKALSSRSAVQSRSDLTNAIWDSTLTHETLGPTEFIAVHNNCRFFICGIFNLETNRAFPLLFFQGSIMRSMCVAFPSPSPPCPWGFQSPSKNESQEKQRSNQRKKTTIRKSNLLCASVKTMPVILAPFYYTPPRTSVGC</sequence>
<feature type="signal peptide" evidence="2">
    <location>
        <begin position="1"/>
        <end position="16"/>
    </location>
</feature>
<evidence type="ECO:0000313" key="3">
    <source>
        <dbReference type="EMBL" id="KAH7158060.1"/>
    </source>
</evidence>
<protein>
    <recommendedName>
        <fullName evidence="5">Secreted protein</fullName>
    </recommendedName>
</protein>
<gene>
    <name evidence="3" type="ORF">B0J13DRAFT_187692</name>
</gene>
<evidence type="ECO:0000313" key="4">
    <source>
        <dbReference type="Proteomes" id="UP000717696"/>
    </source>
</evidence>
<feature type="chain" id="PRO_5040290064" description="Secreted protein" evidence="2">
    <location>
        <begin position="17"/>
        <end position="156"/>
    </location>
</feature>
<keyword evidence="2" id="KW-0732">Signal</keyword>
<evidence type="ECO:0000256" key="2">
    <source>
        <dbReference type="SAM" id="SignalP"/>
    </source>
</evidence>
<reference evidence="3" key="1">
    <citation type="journal article" date="2021" name="Nat. Commun.">
        <title>Genetic determinants of endophytism in the Arabidopsis root mycobiome.</title>
        <authorList>
            <person name="Mesny F."/>
            <person name="Miyauchi S."/>
            <person name="Thiergart T."/>
            <person name="Pickel B."/>
            <person name="Atanasova L."/>
            <person name="Karlsson M."/>
            <person name="Huettel B."/>
            <person name="Barry K.W."/>
            <person name="Haridas S."/>
            <person name="Chen C."/>
            <person name="Bauer D."/>
            <person name="Andreopoulos W."/>
            <person name="Pangilinan J."/>
            <person name="LaButti K."/>
            <person name="Riley R."/>
            <person name="Lipzen A."/>
            <person name="Clum A."/>
            <person name="Drula E."/>
            <person name="Henrissat B."/>
            <person name="Kohler A."/>
            <person name="Grigoriev I.V."/>
            <person name="Martin F.M."/>
            <person name="Hacquard S."/>
        </authorList>
    </citation>
    <scope>NUCLEOTIDE SEQUENCE</scope>
    <source>
        <strain evidence="3">MPI-CAGE-AT-0021</strain>
    </source>
</reference>
<dbReference type="EMBL" id="JAGMUU010000003">
    <property type="protein sequence ID" value="KAH7158060.1"/>
    <property type="molecule type" value="Genomic_DNA"/>
</dbReference>
<name>A0A9P9FCG9_9HYPO</name>
<feature type="region of interest" description="Disordered" evidence="1">
    <location>
        <begin position="103"/>
        <end position="124"/>
    </location>
</feature>
<accession>A0A9P9FCG9</accession>
<evidence type="ECO:0008006" key="5">
    <source>
        <dbReference type="Google" id="ProtNLM"/>
    </source>
</evidence>
<keyword evidence="4" id="KW-1185">Reference proteome</keyword>
<evidence type="ECO:0000256" key="1">
    <source>
        <dbReference type="SAM" id="MobiDB-lite"/>
    </source>
</evidence>
<dbReference type="AlphaFoldDB" id="A0A9P9FCG9"/>
<proteinExistence type="predicted"/>
<comment type="caution">
    <text evidence="3">The sequence shown here is derived from an EMBL/GenBank/DDBJ whole genome shotgun (WGS) entry which is preliminary data.</text>
</comment>
<organism evidence="3 4">
    <name type="scientific">Dactylonectria estremocensis</name>
    <dbReference type="NCBI Taxonomy" id="1079267"/>
    <lineage>
        <taxon>Eukaryota</taxon>
        <taxon>Fungi</taxon>
        <taxon>Dikarya</taxon>
        <taxon>Ascomycota</taxon>
        <taxon>Pezizomycotina</taxon>
        <taxon>Sordariomycetes</taxon>
        <taxon>Hypocreomycetidae</taxon>
        <taxon>Hypocreales</taxon>
        <taxon>Nectriaceae</taxon>
        <taxon>Dactylonectria</taxon>
    </lineage>
</organism>